<dbReference type="Gene3D" id="3.10.450.50">
    <property type="match status" value="1"/>
</dbReference>
<feature type="domain" description="SnoaL-like" evidence="1">
    <location>
        <begin position="8"/>
        <end position="108"/>
    </location>
</feature>
<evidence type="ECO:0000313" key="3">
    <source>
        <dbReference type="Proteomes" id="UP000676409"/>
    </source>
</evidence>
<dbReference type="Pfam" id="PF12680">
    <property type="entry name" value="SnoaL_2"/>
    <property type="match status" value="1"/>
</dbReference>
<accession>A0A975G4K9</accession>
<protein>
    <submittedName>
        <fullName evidence="2">Nuclear transport factor 2 family protein</fullName>
    </submittedName>
</protein>
<dbReference type="RefSeq" id="WP_211940523.1">
    <property type="nucleotide sequence ID" value="NZ_CP073078.1"/>
</dbReference>
<dbReference type="AlphaFoldDB" id="A0A975G4K9"/>
<dbReference type="SUPFAM" id="SSF54427">
    <property type="entry name" value="NTF2-like"/>
    <property type="match status" value="1"/>
</dbReference>
<keyword evidence="3" id="KW-1185">Reference proteome</keyword>
<evidence type="ECO:0000259" key="1">
    <source>
        <dbReference type="Pfam" id="PF12680"/>
    </source>
</evidence>
<name>A0A975G4K9_9CAUL</name>
<proteinExistence type="predicted"/>
<reference evidence="2" key="1">
    <citation type="submission" date="2021-04" db="EMBL/GenBank/DDBJ databases">
        <title>The complete genome sequence of Caulobacter sp. S6.</title>
        <authorList>
            <person name="Tang Y."/>
            <person name="Ouyang W."/>
            <person name="Liu Q."/>
            <person name="Huang B."/>
            <person name="Guo Z."/>
            <person name="Lei P."/>
        </authorList>
    </citation>
    <scope>NUCLEOTIDE SEQUENCE</scope>
    <source>
        <strain evidence="2">S6</strain>
    </source>
</reference>
<evidence type="ECO:0000313" key="2">
    <source>
        <dbReference type="EMBL" id="QUD90472.1"/>
    </source>
</evidence>
<sequence>MTDPAKIAERYIAAWNETDAGRRQAMLAEGWTESASYLDPIMQARGHDEIGAMIGAVHQRFPGFRFSLEGKVDGYGDQVRFSWALGPAGAEGVIKGTDFAVVEGGRLKSVTGFLDLVPASA</sequence>
<gene>
    <name evidence="2" type="ORF">KCG34_11715</name>
</gene>
<dbReference type="InterPro" id="IPR037401">
    <property type="entry name" value="SnoaL-like"/>
</dbReference>
<dbReference type="Proteomes" id="UP000676409">
    <property type="component" value="Chromosome"/>
</dbReference>
<dbReference type="EMBL" id="CP073078">
    <property type="protein sequence ID" value="QUD90472.1"/>
    <property type="molecule type" value="Genomic_DNA"/>
</dbReference>
<organism evidence="2 3">
    <name type="scientific">Phenylobacterium montanum</name>
    <dbReference type="NCBI Taxonomy" id="2823693"/>
    <lineage>
        <taxon>Bacteria</taxon>
        <taxon>Pseudomonadati</taxon>
        <taxon>Pseudomonadota</taxon>
        <taxon>Alphaproteobacteria</taxon>
        <taxon>Caulobacterales</taxon>
        <taxon>Caulobacteraceae</taxon>
        <taxon>Phenylobacterium</taxon>
    </lineage>
</organism>
<dbReference type="KEGG" id="caul:KCG34_11715"/>
<dbReference type="InterPro" id="IPR032710">
    <property type="entry name" value="NTF2-like_dom_sf"/>
</dbReference>